<organism evidence="1">
    <name type="scientific">marine metagenome</name>
    <dbReference type="NCBI Taxonomy" id="408172"/>
    <lineage>
        <taxon>unclassified sequences</taxon>
        <taxon>metagenomes</taxon>
        <taxon>ecological metagenomes</taxon>
    </lineage>
</organism>
<name>A0A383BHE0_9ZZZZ</name>
<accession>A0A383BHE0</accession>
<protein>
    <submittedName>
        <fullName evidence="1">Uncharacterized protein</fullName>
    </submittedName>
</protein>
<reference evidence="1" key="1">
    <citation type="submission" date="2018-05" db="EMBL/GenBank/DDBJ databases">
        <authorList>
            <person name="Lanie J.A."/>
            <person name="Ng W.-L."/>
            <person name="Kazmierczak K.M."/>
            <person name="Andrzejewski T.M."/>
            <person name="Davidsen T.M."/>
            <person name="Wayne K.J."/>
            <person name="Tettelin H."/>
            <person name="Glass J.I."/>
            <person name="Rusch D."/>
            <person name="Podicherti R."/>
            <person name="Tsui H.-C.T."/>
            <person name="Winkler M.E."/>
        </authorList>
    </citation>
    <scope>NUCLEOTIDE SEQUENCE</scope>
</reference>
<proteinExistence type="predicted"/>
<feature type="non-terminal residue" evidence="1">
    <location>
        <position position="47"/>
    </location>
</feature>
<evidence type="ECO:0000313" key="1">
    <source>
        <dbReference type="EMBL" id="SVE19223.1"/>
    </source>
</evidence>
<dbReference type="AlphaFoldDB" id="A0A383BHE0"/>
<feature type="non-terminal residue" evidence="1">
    <location>
        <position position="1"/>
    </location>
</feature>
<gene>
    <name evidence="1" type="ORF">METZ01_LOCUS472077</name>
</gene>
<sequence>VNRKVPLSKYLQAVTGCKSSVSEDLKKAIPYLRSSAKTLILGDFDSR</sequence>
<dbReference type="EMBL" id="UINC01200368">
    <property type="protein sequence ID" value="SVE19223.1"/>
    <property type="molecule type" value="Genomic_DNA"/>
</dbReference>